<dbReference type="Gene3D" id="1.25.40.10">
    <property type="entry name" value="Tetratricopeptide repeat domain"/>
    <property type="match status" value="1"/>
</dbReference>
<sequence length="258" mass="27860">MSTRAHPACPACGSTDCRRSRWRSHEEHAGHPGLHPWRCLACDQRFLAPDDALRPRSRWPLVVGILSALLLLGIGIASVRMLDLDESGDAPGETRSAAAEPSAPTDALDARFRAARAALLDTARGREVSASAVSQLREAAEGGHTGAMVLLGKLYRSGIGMPQNYELAARWLNQAAHAGDPEGMVEFGRLHRSGIGVERDAVQAYVWFNRAAALLNMDGVQERDSIAVKLDADELRRAQALSLEAAEEAARQAAERSR</sequence>
<evidence type="ECO:0000256" key="1">
    <source>
        <dbReference type="SAM" id="Phobius"/>
    </source>
</evidence>
<proteinExistence type="predicted"/>
<keyword evidence="1" id="KW-0472">Membrane</keyword>
<organism evidence="2 3">
    <name type="scientific">Thauera aminoaromatica</name>
    <dbReference type="NCBI Taxonomy" id="164330"/>
    <lineage>
        <taxon>Bacteria</taxon>
        <taxon>Pseudomonadati</taxon>
        <taxon>Pseudomonadota</taxon>
        <taxon>Betaproteobacteria</taxon>
        <taxon>Rhodocyclales</taxon>
        <taxon>Zoogloeaceae</taxon>
        <taxon>Thauera</taxon>
    </lineage>
</organism>
<reference evidence="2 3" key="1">
    <citation type="submission" date="2018-09" db="EMBL/GenBank/DDBJ databases">
        <title>Metagenome Assembled Genomes from an Advanced Water Purification Facility.</title>
        <authorList>
            <person name="Stamps B.W."/>
            <person name="Spear J.R."/>
        </authorList>
    </citation>
    <scope>NUCLEOTIDE SEQUENCE [LARGE SCALE GENOMIC DNA]</scope>
    <source>
        <strain evidence="2">Bin_27_1</strain>
    </source>
</reference>
<dbReference type="InterPro" id="IPR011990">
    <property type="entry name" value="TPR-like_helical_dom_sf"/>
</dbReference>
<keyword evidence="1" id="KW-0812">Transmembrane</keyword>
<dbReference type="SUPFAM" id="SSF81901">
    <property type="entry name" value="HCP-like"/>
    <property type="match status" value="1"/>
</dbReference>
<feature type="transmembrane region" description="Helical" evidence="1">
    <location>
        <begin position="59"/>
        <end position="79"/>
    </location>
</feature>
<keyword evidence="1" id="KW-1133">Transmembrane helix</keyword>
<dbReference type="Pfam" id="PF08238">
    <property type="entry name" value="Sel1"/>
    <property type="match status" value="2"/>
</dbReference>
<dbReference type="RefSeq" id="WP_276657871.1">
    <property type="nucleotide sequence ID" value="NZ_SSFD01000101.1"/>
</dbReference>
<gene>
    <name evidence="2" type="ORF">E6Q80_07055</name>
</gene>
<name>A0A5C7STQ2_THASP</name>
<comment type="caution">
    <text evidence="2">The sequence shown here is derived from an EMBL/GenBank/DDBJ whole genome shotgun (WGS) entry which is preliminary data.</text>
</comment>
<dbReference type="InterPro" id="IPR006597">
    <property type="entry name" value="Sel1-like"/>
</dbReference>
<dbReference type="PANTHER" id="PTHR43628">
    <property type="entry name" value="ACTIVATOR OF C KINASE PROTEIN 1-RELATED"/>
    <property type="match status" value="1"/>
</dbReference>
<accession>A0A5C7STQ2</accession>
<dbReference type="PANTHER" id="PTHR43628:SF1">
    <property type="entry name" value="CHITIN SYNTHASE REGULATORY FACTOR 2-RELATED"/>
    <property type="match status" value="1"/>
</dbReference>
<dbReference type="EMBL" id="SSFD01000101">
    <property type="protein sequence ID" value="TXH86742.1"/>
    <property type="molecule type" value="Genomic_DNA"/>
</dbReference>
<dbReference type="InterPro" id="IPR052945">
    <property type="entry name" value="Mitotic_Regulator"/>
</dbReference>
<dbReference type="AlphaFoldDB" id="A0A5C7STQ2"/>
<dbReference type="Proteomes" id="UP000321192">
    <property type="component" value="Unassembled WGS sequence"/>
</dbReference>
<protein>
    <submittedName>
        <fullName evidence="2">Sel1 repeat family protein</fullName>
    </submittedName>
</protein>
<evidence type="ECO:0000313" key="2">
    <source>
        <dbReference type="EMBL" id="TXH86742.1"/>
    </source>
</evidence>
<dbReference type="SMART" id="SM00671">
    <property type="entry name" value="SEL1"/>
    <property type="match status" value="2"/>
</dbReference>
<evidence type="ECO:0000313" key="3">
    <source>
        <dbReference type="Proteomes" id="UP000321192"/>
    </source>
</evidence>